<comment type="caution">
    <text evidence="1">The sequence shown here is derived from an EMBL/GenBank/DDBJ whole genome shotgun (WGS) entry which is preliminary data.</text>
</comment>
<dbReference type="InterPro" id="IPR025346">
    <property type="entry name" value="DUF4250"/>
</dbReference>
<keyword evidence="2" id="KW-1185">Reference proteome</keyword>
<evidence type="ECO:0000313" key="1">
    <source>
        <dbReference type="EMBL" id="MDH8677279.1"/>
    </source>
</evidence>
<reference evidence="1 2" key="1">
    <citation type="submission" date="2023-04" db="EMBL/GenBank/DDBJ databases">
        <title>Fusibacter bizertensis strain WBS, isolated from littoral bottom sediments of the Arctic seas - biochemical and genomic analysis.</title>
        <authorList>
            <person name="Brioukhanov A.L."/>
        </authorList>
    </citation>
    <scope>NUCLEOTIDE SEQUENCE [LARGE SCALE GENOMIC DNA]</scope>
    <source>
        <strain evidence="1 2">WBS</strain>
    </source>
</reference>
<sequence length="62" mass="7223">MEFSIPHDPIILLGMINMKLRDFYPNMESLCEDLGVDIIEVTQTLLDAGFKYDFTTNQFHQI</sequence>
<organism evidence="1 2">
    <name type="scientific">Fusibacter bizertensis</name>
    <dbReference type="NCBI Taxonomy" id="1488331"/>
    <lineage>
        <taxon>Bacteria</taxon>
        <taxon>Bacillati</taxon>
        <taxon>Bacillota</taxon>
        <taxon>Clostridia</taxon>
        <taxon>Eubacteriales</taxon>
        <taxon>Eubacteriales Family XII. Incertae Sedis</taxon>
        <taxon>Fusibacter</taxon>
    </lineage>
</organism>
<proteinExistence type="predicted"/>
<dbReference type="RefSeq" id="WP_281093091.1">
    <property type="nucleotide sequence ID" value="NZ_JARYZI010000002.1"/>
</dbReference>
<dbReference type="Proteomes" id="UP001158045">
    <property type="component" value="Unassembled WGS sequence"/>
</dbReference>
<dbReference type="EMBL" id="JARYZI010000002">
    <property type="protein sequence ID" value="MDH8677279.1"/>
    <property type="molecule type" value="Genomic_DNA"/>
</dbReference>
<name>A0ABT6NA38_9FIRM</name>
<evidence type="ECO:0000313" key="2">
    <source>
        <dbReference type="Proteomes" id="UP001158045"/>
    </source>
</evidence>
<protein>
    <submittedName>
        <fullName evidence="1">DUF4250 domain-containing protein</fullName>
    </submittedName>
</protein>
<dbReference type="Pfam" id="PF14056">
    <property type="entry name" value="DUF4250"/>
    <property type="match status" value="1"/>
</dbReference>
<gene>
    <name evidence="1" type="ORF">QE109_03915</name>
</gene>
<accession>A0ABT6NA38</accession>